<dbReference type="Proteomes" id="UP000306420">
    <property type="component" value="Unassembled WGS sequence"/>
</dbReference>
<evidence type="ECO:0000313" key="2">
    <source>
        <dbReference type="Proteomes" id="UP000306420"/>
    </source>
</evidence>
<dbReference type="EMBL" id="VBSP01000002">
    <property type="protein sequence ID" value="TLQ49276.1"/>
    <property type="molecule type" value="Genomic_DNA"/>
</dbReference>
<dbReference type="AlphaFoldDB" id="A0A5R9EFY3"/>
<accession>A0A5R9EFY3</accession>
<evidence type="ECO:0008006" key="3">
    <source>
        <dbReference type="Google" id="ProtNLM"/>
    </source>
</evidence>
<sequence>MSDGIWFNGKHSYEDLGLTMPRDPQIGFPQKIKKKTRIPGTNIIIDSDEGRNTQEYTEREITVWFNIIDFSNIHIKNTLQIIERAANWLISPVGKNRLEIDNIPYYYFEAEVEGVENFETDMLKTGEAEIKFIAYPFKISKFREGHNLWNPFDLSRDVWQDVQFTLPDLVTQQLPFRQLPIGEMVILGSWTSIQSVGVNNVIRHYETEPFYEIVAKRTVETNHSNGWFGNTEYQLSNGYWVRDQNIIQARTRWLDVKLINVSDHPITPKILHVPSDSGTAWRGITIQRDNNFYNLRGDVPGQAEYHNDSFQLLPGENDIRIYGQNNVVEFVWSKEVL</sequence>
<proteinExistence type="predicted"/>
<comment type="caution">
    <text evidence="1">The sequence shown here is derived from an EMBL/GenBank/DDBJ whole genome shotgun (WGS) entry which is preliminary data.</text>
</comment>
<protein>
    <recommendedName>
        <fullName evidence="3">Phage tail protein</fullName>
    </recommendedName>
</protein>
<evidence type="ECO:0000313" key="1">
    <source>
        <dbReference type="EMBL" id="TLQ49276.1"/>
    </source>
</evidence>
<dbReference type="OrthoDB" id="1907105at2"/>
<reference evidence="1 2" key="1">
    <citation type="submission" date="2019-05" db="EMBL/GenBank/DDBJ databases">
        <title>The metagenome of a microbial culture collection derived from dairy environment covers the genomic content of the human microbiome.</title>
        <authorList>
            <person name="Roder T."/>
            <person name="Wuthrich D."/>
            <person name="Sattari Z."/>
            <person name="Von Ah U."/>
            <person name="Bar C."/>
            <person name="Ronchi F."/>
            <person name="Macpherson A.J."/>
            <person name="Ganal-Vonarburg S.C."/>
            <person name="Bruggmann R."/>
            <person name="Vergeres G."/>
        </authorList>
    </citation>
    <scope>NUCLEOTIDE SEQUENCE [LARGE SCALE GENOMIC DNA]</scope>
    <source>
        <strain evidence="1 2">FAM 24227</strain>
    </source>
</reference>
<gene>
    <name evidence="1" type="ORF">FEZ33_01180</name>
</gene>
<dbReference type="RefSeq" id="WP_138403558.1">
    <property type="nucleotide sequence ID" value="NZ_VBSP01000002.1"/>
</dbReference>
<organism evidence="1 2">
    <name type="scientific">Ruoffia tabacinasalis</name>
    <dbReference type="NCBI Taxonomy" id="87458"/>
    <lineage>
        <taxon>Bacteria</taxon>
        <taxon>Bacillati</taxon>
        <taxon>Bacillota</taxon>
        <taxon>Bacilli</taxon>
        <taxon>Lactobacillales</taxon>
        <taxon>Aerococcaceae</taxon>
        <taxon>Ruoffia</taxon>
    </lineage>
</organism>
<name>A0A5R9EFY3_9LACT</name>